<name>A0ACC3YPT1_COLTU</name>
<sequence length="635" mass="72603">MASIDPITVDLTTFWVERDPSSLYCLSCGKSFDDDALIRTFTVQNGPSSGDLTCSKAVDLPSGRRVSLFDRHLKCISQDGIAFAAVSHVWNTHVSKAQQQGMHSPQCREAIDVVSDVPIKIFEGFQKSVQTGEWEFWHDYFSVPQWNNSLKTRILISIHNVFSKADHVIFHLDDITPGMVSNLYYGATAEDRVTAVIGICRAKWYSRMWTAMELTRSERTRTMISDYTLSSDTDDAVFLRKLREVSDAELSKFPTVHHYAEHYWHLMRGNSVDWPIGLGPLLKVKDLKRTNFAHAFVTLSHRGCRDRMDFMHGLRGIVVGARERPLEMEFWQEFRRTARECLLAKDYSPLLITPVVKMEDLRLSKDPRGLINTTYHDYWTWELGEEEHEPSFTQEIVVDELKNRVTAHFQRIGFVATIHVVKDEAWHTDALLDFARCAMLTLRFTGPDLPAFIATLGTRLYGEDASFIVSQLKESEQFEKLKNVLKQRYDDLYTKHWDIEGETGARWLADVMTLSSIAPGFSESRLALYGARYGTMHCFPYDCITAITCTFCSVTSLFRTAAFVPLAELRHAVAFRIPGLKYRMSIANGMAFFKKGTRVVGRMLWATPACECFQMERVTVELPDFFPPRSGKEVC</sequence>
<evidence type="ECO:0000313" key="1">
    <source>
        <dbReference type="EMBL" id="KAL0933885.1"/>
    </source>
</evidence>
<evidence type="ECO:0000313" key="2">
    <source>
        <dbReference type="Proteomes" id="UP000805649"/>
    </source>
</evidence>
<keyword evidence="2" id="KW-1185">Reference proteome</keyword>
<gene>
    <name evidence="1" type="ORF">CTRU02_210684</name>
</gene>
<proteinExistence type="predicted"/>
<dbReference type="Proteomes" id="UP000805649">
    <property type="component" value="Unassembled WGS sequence"/>
</dbReference>
<comment type="caution">
    <text evidence="1">The sequence shown here is derived from an EMBL/GenBank/DDBJ whole genome shotgun (WGS) entry which is preliminary data.</text>
</comment>
<organism evidence="1 2">
    <name type="scientific">Colletotrichum truncatum</name>
    <name type="common">Anthracnose fungus</name>
    <name type="synonym">Colletotrichum capsici</name>
    <dbReference type="NCBI Taxonomy" id="5467"/>
    <lineage>
        <taxon>Eukaryota</taxon>
        <taxon>Fungi</taxon>
        <taxon>Dikarya</taxon>
        <taxon>Ascomycota</taxon>
        <taxon>Pezizomycotina</taxon>
        <taxon>Sordariomycetes</taxon>
        <taxon>Hypocreomycetidae</taxon>
        <taxon>Glomerellales</taxon>
        <taxon>Glomerellaceae</taxon>
        <taxon>Colletotrichum</taxon>
        <taxon>Colletotrichum truncatum species complex</taxon>
    </lineage>
</organism>
<dbReference type="EMBL" id="VUJX02000007">
    <property type="protein sequence ID" value="KAL0933885.1"/>
    <property type="molecule type" value="Genomic_DNA"/>
</dbReference>
<reference evidence="1 2" key="1">
    <citation type="journal article" date="2020" name="Phytopathology">
        <title>Genome Sequence Resources of Colletotrichum truncatum, C. plurivorum, C. musicola, and C. sojae: Four Species Pathogenic to Soybean (Glycine max).</title>
        <authorList>
            <person name="Rogerio F."/>
            <person name="Boufleur T.R."/>
            <person name="Ciampi-Guillardi M."/>
            <person name="Sukno S.A."/>
            <person name="Thon M.R."/>
            <person name="Massola Junior N.S."/>
            <person name="Baroncelli R."/>
        </authorList>
    </citation>
    <scope>NUCLEOTIDE SEQUENCE [LARGE SCALE GENOMIC DNA]</scope>
    <source>
        <strain evidence="1 2">CMES1059</strain>
    </source>
</reference>
<accession>A0ACC3YPT1</accession>
<protein>
    <submittedName>
        <fullName evidence="1">Uncharacterized protein</fullName>
    </submittedName>
</protein>